<proteinExistence type="predicted"/>
<organism evidence="1 2">
    <name type="scientific">Pichia californica</name>
    <dbReference type="NCBI Taxonomy" id="460514"/>
    <lineage>
        <taxon>Eukaryota</taxon>
        <taxon>Fungi</taxon>
        <taxon>Dikarya</taxon>
        <taxon>Ascomycota</taxon>
        <taxon>Saccharomycotina</taxon>
        <taxon>Pichiomycetes</taxon>
        <taxon>Pichiales</taxon>
        <taxon>Pichiaceae</taxon>
        <taxon>Pichia</taxon>
    </lineage>
</organism>
<comment type="caution">
    <text evidence="1">The sequence shown here is derived from an EMBL/GenBank/DDBJ whole genome shotgun (WGS) entry which is preliminary data.</text>
</comment>
<dbReference type="EMBL" id="PUHW01000015">
    <property type="protein sequence ID" value="KAG0690865.1"/>
    <property type="molecule type" value="Genomic_DNA"/>
</dbReference>
<name>A0A9P6WPT1_9ASCO</name>
<accession>A0A9P6WPT1</accession>
<protein>
    <submittedName>
        <fullName evidence="1">Uncharacterized protein</fullName>
    </submittedName>
</protein>
<evidence type="ECO:0000313" key="2">
    <source>
        <dbReference type="Proteomes" id="UP000697127"/>
    </source>
</evidence>
<dbReference type="AlphaFoldDB" id="A0A9P6WPT1"/>
<sequence>MGKNNGYWRRNKTKKAVCKSSSAASHFPHEQNKSVEIQQNQNIRLTRREQRINRNYPLYHPANFPKLCDVNADEQSEDEDFTKFLKEVNAWRNHMSHYAKVNETSFQGIEISWWINEILKNLDFKSNTSAVILLCSLMKKRRLCEYDGRGIKIHLLPITRTDKTEVCSYDWKQSRINNANIALTLVLNRCNLFGALENAMDILGGNNPDENKDFADVCALVDPSRNNIDPYELPLVFKLYLIHRAIEMENIWKKMFMEKVLMKKECLILPKSMN</sequence>
<reference evidence="1" key="1">
    <citation type="submission" date="2020-11" db="EMBL/GenBank/DDBJ databases">
        <title>Kefir isolates.</title>
        <authorList>
            <person name="Marcisauskas S."/>
            <person name="Kim Y."/>
            <person name="Blasche S."/>
        </authorList>
    </citation>
    <scope>NUCLEOTIDE SEQUENCE</scope>
    <source>
        <strain evidence="1">Olga-1</strain>
    </source>
</reference>
<evidence type="ECO:0000313" key="1">
    <source>
        <dbReference type="EMBL" id="KAG0690865.1"/>
    </source>
</evidence>
<dbReference type="Proteomes" id="UP000697127">
    <property type="component" value="Unassembled WGS sequence"/>
</dbReference>
<gene>
    <name evidence="1" type="ORF">C6P40_000949</name>
</gene>
<keyword evidence="2" id="KW-1185">Reference proteome</keyword>